<dbReference type="PATRIC" id="fig|1122219.3.peg.756"/>
<keyword evidence="1" id="KW-0732">Signal</keyword>
<name>A0A0J6WTA9_9FIRM</name>
<sequence length="157" mass="16809">MAAAFAGCIALALAIPCFAQVSTDQIAVGGVGPGSTISYVTDVYGEPAAAKNIDADTGVQYIEYNYAGTFLVGFNAASRQAAYVTCTENWLATPDGVTTGMTADVLNKVYKQADHLYSYEENGTDKTLYEYEDAYGNRLSFDVQNFYIISINVRTAG</sequence>
<keyword evidence="3" id="KW-1185">Reference proteome</keyword>
<evidence type="ECO:0000256" key="1">
    <source>
        <dbReference type="SAM" id="SignalP"/>
    </source>
</evidence>
<proteinExistence type="predicted"/>
<feature type="signal peptide" evidence="1">
    <location>
        <begin position="1"/>
        <end position="19"/>
    </location>
</feature>
<dbReference type="Proteomes" id="UP000036503">
    <property type="component" value="Unassembled WGS sequence"/>
</dbReference>
<dbReference type="AlphaFoldDB" id="A0A0J6WTA9"/>
<organism evidence="2 3">
    <name type="scientific">Megasphaera cerevisiae DSM 20462</name>
    <dbReference type="NCBI Taxonomy" id="1122219"/>
    <lineage>
        <taxon>Bacteria</taxon>
        <taxon>Bacillati</taxon>
        <taxon>Bacillota</taxon>
        <taxon>Negativicutes</taxon>
        <taxon>Veillonellales</taxon>
        <taxon>Veillonellaceae</taxon>
        <taxon>Megasphaera</taxon>
    </lineage>
</organism>
<gene>
    <name evidence="2" type="ORF">AB840_06405</name>
</gene>
<evidence type="ECO:0000313" key="3">
    <source>
        <dbReference type="Proteomes" id="UP000036503"/>
    </source>
</evidence>
<dbReference type="EMBL" id="LEKT01000016">
    <property type="protein sequence ID" value="KMO86765.1"/>
    <property type="molecule type" value="Genomic_DNA"/>
</dbReference>
<dbReference type="InParanoid" id="A0A0J6WTA9"/>
<protein>
    <submittedName>
        <fullName evidence="2">Uncharacterized protein</fullName>
    </submittedName>
</protein>
<reference evidence="2 3" key="1">
    <citation type="submission" date="2015-06" db="EMBL/GenBank/DDBJ databases">
        <title>Draft genome sequence of beer spoilage bacterium Megasphaera cerevisiae type strain 20462.</title>
        <authorList>
            <person name="Kutumbaka K."/>
            <person name="Pasmowitz J."/>
            <person name="Mategko J."/>
            <person name="Reyes D."/>
            <person name="Friedrich A."/>
            <person name="Han S."/>
            <person name="Martens-Habbena W."/>
            <person name="Neal-McKinney J."/>
            <person name="Janagama H.K."/>
            <person name="Nadala C."/>
            <person name="Samadpour M."/>
        </authorList>
    </citation>
    <scope>NUCLEOTIDE SEQUENCE [LARGE SCALE GENOMIC DNA]</scope>
    <source>
        <strain evidence="2 3">DSM 20462</strain>
    </source>
</reference>
<dbReference type="STRING" id="39029.BSR42_06015"/>
<accession>A0A0J6WTA9</accession>
<evidence type="ECO:0000313" key="2">
    <source>
        <dbReference type="EMBL" id="KMO86765.1"/>
    </source>
</evidence>
<feature type="chain" id="PRO_5039404992" evidence="1">
    <location>
        <begin position="20"/>
        <end position="157"/>
    </location>
</feature>
<comment type="caution">
    <text evidence="2">The sequence shown here is derived from an EMBL/GenBank/DDBJ whole genome shotgun (WGS) entry which is preliminary data.</text>
</comment>